<dbReference type="RefSeq" id="WP_066268444.1">
    <property type="nucleotide sequence ID" value="NZ_JARMAB010000003.1"/>
</dbReference>
<reference evidence="2 3" key="1">
    <citation type="submission" date="2023-03" db="EMBL/GenBank/DDBJ databases">
        <title>Bacillus Genome Sequencing.</title>
        <authorList>
            <person name="Dunlap C."/>
        </authorList>
    </citation>
    <scope>NUCLEOTIDE SEQUENCE [LARGE SCALE GENOMIC DNA]</scope>
    <source>
        <strain evidence="2 3">B-23453</strain>
    </source>
</reference>
<comment type="similarity">
    <text evidence="1">Belongs to the ROK (NagC/XylR) family.</text>
</comment>
<keyword evidence="3" id="KW-1185">Reference proteome</keyword>
<gene>
    <name evidence="2" type="ORF">P4T90_01700</name>
</gene>
<sequence length="306" mass="33665">MGDKVIGVDIGGTNIRVGLIDIHTFQVLKKDTALAFEFKTVSAFFKGIKNMIERVDAQKEAGKIGMALPIPWKDDMIKISDSTNLPLLEGMLFSDIKAFFPEYEVYFENDVNVIALLEAKHGASRGYEHSIYITVSTGIGSGMIFNQSIFRGTHGYAGEIGSMIISDENKNHLLLYNGTLESLCSGNSLNEESAKLYGEGATAKHLFEQYKSGDAGAVHVMEAWIDHFSSAIASLMQTIDPEIFVFGGSVIYHNQWLINEIIKSTENKVFEQLKDKVKIVLSKYGPDAGMIGAGYIAVNNTDEGER</sequence>
<dbReference type="Gene3D" id="3.30.420.40">
    <property type="match status" value="2"/>
</dbReference>
<protein>
    <submittedName>
        <fullName evidence="2">ROK family protein</fullName>
    </submittedName>
</protein>
<proteinExistence type="inferred from homology"/>
<dbReference type="InterPro" id="IPR000600">
    <property type="entry name" value="ROK"/>
</dbReference>
<name>A0ABU6MBK5_9BACI</name>
<accession>A0ABU6MBK5</accession>
<dbReference type="PANTHER" id="PTHR18964">
    <property type="entry name" value="ROK (REPRESSOR, ORF, KINASE) FAMILY"/>
    <property type="match status" value="1"/>
</dbReference>
<organism evidence="2 3">
    <name type="scientific">Heyndrickxia acidicola</name>
    <dbReference type="NCBI Taxonomy" id="209389"/>
    <lineage>
        <taxon>Bacteria</taxon>
        <taxon>Bacillati</taxon>
        <taxon>Bacillota</taxon>
        <taxon>Bacilli</taxon>
        <taxon>Bacillales</taxon>
        <taxon>Bacillaceae</taxon>
        <taxon>Heyndrickxia</taxon>
    </lineage>
</organism>
<dbReference type="Pfam" id="PF00480">
    <property type="entry name" value="ROK"/>
    <property type="match status" value="1"/>
</dbReference>
<dbReference type="Proteomes" id="UP001341444">
    <property type="component" value="Unassembled WGS sequence"/>
</dbReference>
<evidence type="ECO:0000313" key="3">
    <source>
        <dbReference type="Proteomes" id="UP001341444"/>
    </source>
</evidence>
<dbReference type="InterPro" id="IPR043129">
    <property type="entry name" value="ATPase_NBD"/>
</dbReference>
<evidence type="ECO:0000256" key="1">
    <source>
        <dbReference type="ARBA" id="ARBA00006479"/>
    </source>
</evidence>
<evidence type="ECO:0000313" key="2">
    <source>
        <dbReference type="EMBL" id="MED1201798.1"/>
    </source>
</evidence>
<comment type="caution">
    <text evidence="2">The sequence shown here is derived from an EMBL/GenBank/DDBJ whole genome shotgun (WGS) entry which is preliminary data.</text>
</comment>
<dbReference type="EMBL" id="JARMAB010000003">
    <property type="protein sequence ID" value="MED1201798.1"/>
    <property type="molecule type" value="Genomic_DNA"/>
</dbReference>
<dbReference type="SUPFAM" id="SSF53067">
    <property type="entry name" value="Actin-like ATPase domain"/>
    <property type="match status" value="1"/>
</dbReference>
<dbReference type="PANTHER" id="PTHR18964:SF149">
    <property type="entry name" value="BIFUNCTIONAL UDP-N-ACETYLGLUCOSAMINE 2-EPIMERASE_N-ACETYLMANNOSAMINE KINASE"/>
    <property type="match status" value="1"/>
</dbReference>